<comment type="caution">
    <text evidence="2">The sequence shown here is derived from an EMBL/GenBank/DDBJ whole genome shotgun (WGS) entry which is preliminary data.</text>
</comment>
<dbReference type="Proteomes" id="UP000234789">
    <property type="component" value="Unassembled WGS sequence"/>
</dbReference>
<dbReference type="RefSeq" id="WP_255309697.1">
    <property type="nucleotide sequence ID" value="NZ_BIMM01000024.1"/>
</dbReference>
<keyword evidence="1" id="KW-1133">Transmembrane helix</keyword>
<keyword evidence="3" id="KW-1185">Reference proteome</keyword>
<keyword evidence="1" id="KW-0472">Membrane</keyword>
<name>A0A2N5N6Y3_9BACL</name>
<keyword evidence="1" id="KW-0812">Transmembrane</keyword>
<feature type="transmembrane region" description="Helical" evidence="1">
    <location>
        <begin position="12"/>
        <end position="31"/>
    </location>
</feature>
<sequence>MEELLKRLLTPSMWGFAVTAAVVPWALSALARKLEPARKKDWKR</sequence>
<dbReference type="EMBL" id="NFEZ01000004">
    <property type="protein sequence ID" value="PLT46075.1"/>
    <property type="molecule type" value="Genomic_DNA"/>
</dbReference>
<organism evidence="2 3">
    <name type="scientific">Paenibacillus pasadenensis</name>
    <dbReference type="NCBI Taxonomy" id="217090"/>
    <lineage>
        <taxon>Bacteria</taxon>
        <taxon>Bacillati</taxon>
        <taxon>Bacillota</taxon>
        <taxon>Bacilli</taxon>
        <taxon>Bacillales</taxon>
        <taxon>Paenibacillaceae</taxon>
        <taxon>Paenibacillus</taxon>
    </lineage>
</organism>
<evidence type="ECO:0000256" key="1">
    <source>
        <dbReference type="SAM" id="Phobius"/>
    </source>
</evidence>
<accession>A0A2N5N6Y3</accession>
<evidence type="ECO:0000313" key="3">
    <source>
        <dbReference type="Proteomes" id="UP000234789"/>
    </source>
</evidence>
<reference evidence="2 3" key="1">
    <citation type="submission" date="2017-05" db="EMBL/GenBank/DDBJ databases">
        <title>Functional genome analysis of Paenibacillus pasadenensis strain R16: insights on endophytic life style and antifungal activity.</title>
        <authorList>
            <person name="Passera A."/>
            <person name="Marcolungo L."/>
            <person name="Casati P."/>
            <person name="Brasca M."/>
            <person name="Quaglino F."/>
            <person name="Delledonne M."/>
        </authorList>
    </citation>
    <scope>NUCLEOTIDE SEQUENCE [LARGE SCALE GENOMIC DNA]</scope>
    <source>
        <strain evidence="2 3">R16</strain>
    </source>
</reference>
<evidence type="ECO:0000313" key="2">
    <source>
        <dbReference type="EMBL" id="PLT46075.1"/>
    </source>
</evidence>
<gene>
    <name evidence="2" type="ORF">B8V81_4506</name>
</gene>
<dbReference type="AlphaFoldDB" id="A0A2N5N6Y3"/>
<protein>
    <submittedName>
        <fullName evidence="2">Uncharacterized protein</fullName>
    </submittedName>
</protein>
<proteinExistence type="predicted"/>